<dbReference type="InterPro" id="IPR013563">
    <property type="entry name" value="Oligopep_ABC_C"/>
</dbReference>
<organism evidence="6 7">
    <name type="scientific">Crossiella equi</name>
    <dbReference type="NCBI Taxonomy" id="130796"/>
    <lineage>
        <taxon>Bacteria</taxon>
        <taxon>Bacillati</taxon>
        <taxon>Actinomycetota</taxon>
        <taxon>Actinomycetes</taxon>
        <taxon>Pseudonocardiales</taxon>
        <taxon>Pseudonocardiaceae</taxon>
        <taxon>Crossiella</taxon>
    </lineage>
</organism>
<protein>
    <submittedName>
        <fullName evidence="6">ABC-type dipeptide/oligopeptide/nickel transport system ATPase subunit</fullName>
    </submittedName>
</protein>
<accession>A0ABS5AMP6</accession>
<sequence>MIDLRVEALTVHYGHGANRTHALREVDLHLPAGHSLGLVGESGSGKSTLAKAVLGLAKVAGGRILLGGKDITNARGAAARHRGDHVQLVFQDPYSSLNPRLTIGESVREVLAAHGVAKPLREAETAALLERVGLDGSAGPRYPHQFSGGQRQRIAIARALAAKPSLLVLDEVTSALDVSVQAQILNLLRELRAASGLTYLLISHDLSVIRYLCEDIAVLRRGELVEAAPARELFTAPGHEYTRALLDSVPRLIRG</sequence>
<name>A0ABS5AMP6_9PSEU</name>
<dbReference type="CDD" id="cd03257">
    <property type="entry name" value="ABC_NikE_OppD_transporters"/>
    <property type="match status" value="1"/>
</dbReference>
<gene>
    <name evidence="6" type="ORF">JOF53_006346</name>
</gene>
<proteinExistence type="inferred from homology"/>
<evidence type="ECO:0000256" key="2">
    <source>
        <dbReference type="ARBA" id="ARBA00022448"/>
    </source>
</evidence>
<comment type="caution">
    <text evidence="6">The sequence shown here is derived from an EMBL/GenBank/DDBJ whole genome shotgun (WGS) entry which is preliminary data.</text>
</comment>
<keyword evidence="4" id="KW-0067">ATP-binding</keyword>
<dbReference type="InterPro" id="IPR017871">
    <property type="entry name" value="ABC_transporter-like_CS"/>
</dbReference>
<dbReference type="SMART" id="SM00382">
    <property type="entry name" value="AAA"/>
    <property type="match status" value="1"/>
</dbReference>
<dbReference type="Pfam" id="PF00005">
    <property type="entry name" value="ABC_tran"/>
    <property type="match status" value="1"/>
</dbReference>
<reference evidence="6 7" key="1">
    <citation type="submission" date="2021-03" db="EMBL/GenBank/DDBJ databases">
        <title>Sequencing the genomes of 1000 actinobacteria strains.</title>
        <authorList>
            <person name="Klenk H.-P."/>
        </authorList>
    </citation>
    <scope>NUCLEOTIDE SEQUENCE [LARGE SCALE GENOMIC DNA]</scope>
    <source>
        <strain evidence="6 7">DSM 44580</strain>
    </source>
</reference>
<dbReference type="InterPro" id="IPR050319">
    <property type="entry name" value="ABC_transp_ATP-bind"/>
</dbReference>
<dbReference type="Proteomes" id="UP001519363">
    <property type="component" value="Unassembled WGS sequence"/>
</dbReference>
<dbReference type="EMBL" id="JAGIOO010000001">
    <property type="protein sequence ID" value="MBP2477474.1"/>
    <property type="molecule type" value="Genomic_DNA"/>
</dbReference>
<dbReference type="PANTHER" id="PTHR43776">
    <property type="entry name" value="TRANSPORT ATP-BINDING PROTEIN"/>
    <property type="match status" value="1"/>
</dbReference>
<dbReference type="SUPFAM" id="SSF52540">
    <property type="entry name" value="P-loop containing nucleoside triphosphate hydrolases"/>
    <property type="match status" value="1"/>
</dbReference>
<dbReference type="PANTHER" id="PTHR43776:SF7">
    <property type="entry name" value="D,D-DIPEPTIDE TRANSPORT ATP-BINDING PROTEIN DDPF-RELATED"/>
    <property type="match status" value="1"/>
</dbReference>
<keyword evidence="3" id="KW-0547">Nucleotide-binding</keyword>
<dbReference type="PROSITE" id="PS50893">
    <property type="entry name" value="ABC_TRANSPORTER_2"/>
    <property type="match status" value="1"/>
</dbReference>
<evidence type="ECO:0000256" key="1">
    <source>
        <dbReference type="ARBA" id="ARBA00005417"/>
    </source>
</evidence>
<dbReference type="InterPro" id="IPR003439">
    <property type="entry name" value="ABC_transporter-like_ATP-bd"/>
</dbReference>
<dbReference type="RefSeq" id="WP_307850258.1">
    <property type="nucleotide sequence ID" value="NZ_JAGIOO010000001.1"/>
</dbReference>
<dbReference type="Pfam" id="PF08352">
    <property type="entry name" value="oligo_HPY"/>
    <property type="match status" value="1"/>
</dbReference>
<dbReference type="InterPro" id="IPR027417">
    <property type="entry name" value="P-loop_NTPase"/>
</dbReference>
<dbReference type="Gene3D" id="3.40.50.300">
    <property type="entry name" value="P-loop containing nucleotide triphosphate hydrolases"/>
    <property type="match status" value="1"/>
</dbReference>
<dbReference type="InterPro" id="IPR003593">
    <property type="entry name" value="AAA+_ATPase"/>
</dbReference>
<feature type="domain" description="ABC transporter" evidence="5">
    <location>
        <begin position="4"/>
        <end position="246"/>
    </location>
</feature>
<evidence type="ECO:0000313" key="6">
    <source>
        <dbReference type="EMBL" id="MBP2477474.1"/>
    </source>
</evidence>
<evidence type="ECO:0000256" key="4">
    <source>
        <dbReference type="ARBA" id="ARBA00022840"/>
    </source>
</evidence>
<evidence type="ECO:0000256" key="3">
    <source>
        <dbReference type="ARBA" id="ARBA00022741"/>
    </source>
</evidence>
<keyword evidence="2" id="KW-0813">Transport</keyword>
<dbReference type="PROSITE" id="PS00211">
    <property type="entry name" value="ABC_TRANSPORTER_1"/>
    <property type="match status" value="1"/>
</dbReference>
<keyword evidence="7" id="KW-1185">Reference proteome</keyword>
<evidence type="ECO:0000313" key="7">
    <source>
        <dbReference type="Proteomes" id="UP001519363"/>
    </source>
</evidence>
<comment type="similarity">
    <text evidence="1">Belongs to the ABC transporter superfamily.</text>
</comment>
<evidence type="ECO:0000259" key="5">
    <source>
        <dbReference type="PROSITE" id="PS50893"/>
    </source>
</evidence>